<evidence type="ECO:0000313" key="11">
    <source>
        <dbReference type="EMBL" id="ADU78495.1"/>
    </source>
</evidence>
<dbReference type="InterPro" id="IPR035973">
    <property type="entry name" value="Cyt_c_oxidase_su3-like_sf"/>
</dbReference>
<protein>
    <recommendedName>
        <fullName evidence="3 8">Cytochrome c oxidase subunit 3</fullName>
    </recommendedName>
</protein>
<dbReference type="GO" id="GO:0005739">
    <property type="term" value="C:mitochondrion"/>
    <property type="evidence" value="ECO:0007669"/>
    <property type="project" value="TreeGrafter"/>
</dbReference>
<dbReference type="InterPro" id="IPR000298">
    <property type="entry name" value="Cyt_c_oxidase-like_su3"/>
</dbReference>
<evidence type="ECO:0000256" key="9">
    <source>
        <dbReference type="SAM" id="Phobius"/>
    </source>
</evidence>
<dbReference type="SUPFAM" id="SSF81452">
    <property type="entry name" value="Cytochrome c oxidase subunit III-like"/>
    <property type="match status" value="1"/>
</dbReference>
<dbReference type="InterPro" id="IPR024791">
    <property type="entry name" value="Cyt_c/ubiquinol_Oxase_su3"/>
</dbReference>
<feature type="transmembrane region" description="Helical" evidence="9">
    <location>
        <begin position="12"/>
        <end position="31"/>
    </location>
</feature>
<dbReference type="PANTHER" id="PTHR11403">
    <property type="entry name" value="CYTOCHROME C OXIDASE SUBUNIT III"/>
    <property type="match status" value="1"/>
</dbReference>
<dbReference type="GO" id="GO:0004129">
    <property type="term" value="F:cytochrome-c oxidase activity"/>
    <property type="evidence" value="ECO:0007669"/>
    <property type="project" value="InterPro"/>
</dbReference>
<dbReference type="Pfam" id="PF00510">
    <property type="entry name" value="COX3"/>
    <property type="match status" value="1"/>
</dbReference>
<dbReference type="CTD" id="4514"/>
<feature type="transmembrane region" description="Helical" evidence="9">
    <location>
        <begin position="233"/>
        <end position="252"/>
    </location>
</feature>
<evidence type="ECO:0000256" key="5">
    <source>
        <dbReference type="ARBA" id="ARBA00022967"/>
    </source>
</evidence>
<feature type="transmembrane region" description="Helical" evidence="9">
    <location>
        <begin position="185"/>
        <end position="213"/>
    </location>
</feature>
<sequence>MFHNFHILSLSSYPVLIFCGSLGLTSSLVVFFKYGVFVGLLFCLFSIFFVSFAWGKDIVMEGLSGYHNFFVMDGFKFGVLVFIFSEFMFFFGIFWTFFDAALVPAHDVGGVWSPIGMHLVNPFGVPLLNTIILLSSGVSVTWAHYSLLSNKGCANGLLLTCILAIYFTSVQLMEYKEASFSISDGILAVSFICLLVFMGLMWYLGVYFCFLIYCVCWMSHFNYNHHLGLEFAIIYWHFVDVVWLFLFVFVYWRSY</sequence>
<keyword evidence="8 11" id="KW-0496">Mitochondrion</keyword>
<evidence type="ECO:0000256" key="4">
    <source>
        <dbReference type="ARBA" id="ARBA00022692"/>
    </source>
</evidence>
<dbReference type="Gene3D" id="1.10.287.70">
    <property type="match status" value="1"/>
</dbReference>
<name>G0YF25_BAYTR</name>
<keyword evidence="4 8" id="KW-0812">Transmembrane</keyword>
<gene>
    <name evidence="11" type="primary">COX3</name>
</gene>
<reference evidence="11" key="1">
    <citation type="journal article" date="2011" name="Gene">
        <title>Complete mitochondrial genomes of Baylisascaris schroederi, Baylisascaris ailuri and Baylisascaris transfuga from giant panda, red panda and polar bear.</title>
        <authorList>
            <person name="Xie Y."/>
            <person name="Zhang Z."/>
            <person name="Wang C."/>
            <person name="Lan J."/>
            <person name="Li Y."/>
            <person name="Chen Z."/>
            <person name="Fu Y."/>
            <person name="Nie H."/>
            <person name="Yan N."/>
            <person name="Gu X."/>
            <person name="Wang S."/>
            <person name="Peng X."/>
            <person name="Yang G."/>
        </authorList>
    </citation>
    <scope>NUCLEOTIDE SEQUENCE</scope>
</reference>
<evidence type="ECO:0000256" key="2">
    <source>
        <dbReference type="ARBA" id="ARBA00010581"/>
    </source>
</evidence>
<dbReference type="InterPro" id="IPR013833">
    <property type="entry name" value="Cyt_c_oxidase_su3_a-hlx"/>
</dbReference>
<feature type="transmembrane region" description="Helical" evidence="9">
    <location>
        <begin position="119"/>
        <end position="142"/>
    </location>
</feature>
<keyword evidence="5" id="KW-1278">Translocase</keyword>
<dbReference type="GO" id="GO:0006123">
    <property type="term" value="P:mitochondrial electron transport, cytochrome c to oxygen"/>
    <property type="evidence" value="ECO:0007669"/>
    <property type="project" value="TreeGrafter"/>
</dbReference>
<dbReference type="AlphaFoldDB" id="G0YF25"/>
<feature type="domain" description="Heme-copper oxidase subunit III family profile" evidence="10">
    <location>
        <begin position="1"/>
        <end position="255"/>
    </location>
</feature>
<dbReference type="PANTHER" id="PTHR11403:SF7">
    <property type="entry name" value="CYTOCHROME C OXIDASE SUBUNIT 3"/>
    <property type="match status" value="1"/>
</dbReference>
<feature type="transmembrane region" description="Helical" evidence="9">
    <location>
        <begin position="36"/>
        <end position="55"/>
    </location>
</feature>
<dbReference type="RefSeq" id="YP_004778132.1">
    <property type="nucleotide sequence ID" value="NC_015924.1"/>
</dbReference>
<feature type="transmembrane region" description="Helical" evidence="9">
    <location>
        <begin position="75"/>
        <end position="98"/>
    </location>
</feature>
<dbReference type="InterPro" id="IPR033945">
    <property type="entry name" value="Cyt_c_oxase_su3_dom"/>
</dbReference>
<dbReference type="Gene3D" id="1.20.120.80">
    <property type="entry name" value="Cytochrome c oxidase, subunit III, four-helix bundle"/>
    <property type="match status" value="1"/>
</dbReference>
<keyword evidence="6 9" id="KW-1133">Transmembrane helix</keyword>
<comment type="function">
    <text evidence="8">Component of the cytochrome c oxidase, the last enzyme in the mitochondrial electron transport chain which drives oxidative phosphorylation. The respiratory chain contains 3 multisubunit complexes succinate dehydrogenase (complex II, CII), ubiquinol-cytochrome c oxidoreductase (cytochrome b-c1 complex, complex III, CIII) and cytochrome c oxidase (complex IV, CIV), that cooperate to transfer electrons derived from NADH and succinate to molecular oxygen, creating an electrochemical gradient over the inner membrane that drives transmembrane transport and the ATP synthase. Cytochrome c oxidase is the component of the respiratory chain that catalyzes the reduction of oxygen to water. Electrons originating from reduced cytochrome c in the intermembrane space (IMS) are transferred via the dinuclear copper A center (CU(A)) of subunit 2 and heme A of subunit 1 to the active site in subunit 1, a binuclear center (BNC) formed by heme A3 and copper B (CU(B)). The BNC reduces molecular oxygen to 2 water molecules using 4 electrons from cytochrome c in the IMS and 4 protons from the mitochondrial matrix.</text>
</comment>
<evidence type="ECO:0000256" key="8">
    <source>
        <dbReference type="RuleBase" id="RU003375"/>
    </source>
</evidence>
<comment type="subcellular location">
    <subcellularLocation>
        <location evidence="1">Membrane</location>
        <topology evidence="1">Multi-pass membrane protein</topology>
    </subcellularLocation>
</comment>
<comment type="similarity">
    <text evidence="2 8">Belongs to the cytochrome c oxidase subunit 3 family.</text>
</comment>
<evidence type="ECO:0000256" key="7">
    <source>
        <dbReference type="ARBA" id="ARBA00023136"/>
    </source>
</evidence>
<dbReference type="GeneID" id="11040198"/>
<dbReference type="PROSITE" id="PS50253">
    <property type="entry name" value="COX3"/>
    <property type="match status" value="1"/>
</dbReference>
<organism evidence="11">
    <name type="scientific">Baylisascaris transfuga</name>
    <name type="common">Bear roundworm</name>
    <dbReference type="NCBI Taxonomy" id="6260"/>
    <lineage>
        <taxon>Eukaryota</taxon>
        <taxon>Metazoa</taxon>
        <taxon>Ecdysozoa</taxon>
        <taxon>Nematoda</taxon>
        <taxon>Chromadorea</taxon>
        <taxon>Rhabditida</taxon>
        <taxon>Spirurina</taxon>
        <taxon>Ascaridomorpha</taxon>
        <taxon>Ascaridoidea</taxon>
        <taxon>Ascarididae</taxon>
        <taxon>Baylisascaris</taxon>
    </lineage>
</organism>
<evidence type="ECO:0000256" key="6">
    <source>
        <dbReference type="ARBA" id="ARBA00022989"/>
    </source>
</evidence>
<feature type="transmembrane region" description="Helical" evidence="9">
    <location>
        <begin position="154"/>
        <end position="173"/>
    </location>
</feature>
<accession>G0YF25</accession>
<dbReference type="CDD" id="cd01665">
    <property type="entry name" value="Cyt_c_Oxidase_III"/>
    <property type="match status" value="1"/>
</dbReference>
<geneLocation type="mitochondrion" evidence="11"/>
<dbReference type="GO" id="GO:0016020">
    <property type="term" value="C:membrane"/>
    <property type="evidence" value="ECO:0007669"/>
    <property type="project" value="UniProtKB-SubCell"/>
</dbReference>
<dbReference type="EMBL" id="HQ671079">
    <property type="protein sequence ID" value="ADU78495.1"/>
    <property type="molecule type" value="Genomic_DNA"/>
</dbReference>
<keyword evidence="7 9" id="KW-0472">Membrane</keyword>
<evidence type="ECO:0000259" key="10">
    <source>
        <dbReference type="PROSITE" id="PS50253"/>
    </source>
</evidence>
<evidence type="ECO:0000256" key="1">
    <source>
        <dbReference type="ARBA" id="ARBA00004141"/>
    </source>
</evidence>
<proteinExistence type="inferred from homology"/>
<evidence type="ECO:0000256" key="3">
    <source>
        <dbReference type="ARBA" id="ARBA00015944"/>
    </source>
</evidence>